<dbReference type="AlphaFoldDB" id="A0A444JAJ9"/>
<organism evidence="2 3">
    <name type="scientific">Candidatus Electrothrix marina</name>
    <dbReference type="NCBI Taxonomy" id="1859130"/>
    <lineage>
        <taxon>Bacteria</taxon>
        <taxon>Pseudomonadati</taxon>
        <taxon>Thermodesulfobacteriota</taxon>
        <taxon>Desulfobulbia</taxon>
        <taxon>Desulfobulbales</taxon>
        <taxon>Desulfobulbaceae</taxon>
        <taxon>Candidatus Electrothrix</taxon>
    </lineage>
</organism>
<dbReference type="Gene3D" id="3.50.50.60">
    <property type="entry name" value="FAD/NAD(P)-binding domain"/>
    <property type="match status" value="1"/>
</dbReference>
<dbReference type="InterPro" id="IPR002937">
    <property type="entry name" value="Amino_oxidase"/>
</dbReference>
<evidence type="ECO:0000313" key="3">
    <source>
        <dbReference type="Proteomes" id="UP000288892"/>
    </source>
</evidence>
<dbReference type="Pfam" id="PF01593">
    <property type="entry name" value="Amino_oxidase"/>
    <property type="match status" value="1"/>
</dbReference>
<proteinExistence type="predicted"/>
<comment type="caution">
    <text evidence="2">The sequence shown here is derived from an EMBL/GenBank/DDBJ whole genome shotgun (WGS) entry which is preliminary data.</text>
</comment>
<accession>A0A444JAJ9</accession>
<evidence type="ECO:0000259" key="1">
    <source>
        <dbReference type="Pfam" id="PF01593"/>
    </source>
</evidence>
<dbReference type="Proteomes" id="UP000288892">
    <property type="component" value="Unassembled WGS sequence"/>
</dbReference>
<feature type="domain" description="Amine oxidase" evidence="1">
    <location>
        <begin position="32"/>
        <end position="130"/>
    </location>
</feature>
<name>A0A444JAJ9_9BACT</name>
<reference evidence="2 3" key="1">
    <citation type="submission" date="2017-01" db="EMBL/GenBank/DDBJ databases">
        <title>The cable genome- insights into the physiology and evolution of filamentous bacteria capable of sulfide oxidation via long distance electron transfer.</title>
        <authorList>
            <person name="Schreiber L."/>
            <person name="Bjerg J.T."/>
            <person name="Boggild A."/>
            <person name="Van De Vossenberg J."/>
            <person name="Meysman F."/>
            <person name="Nielsen L.P."/>
            <person name="Schramm A."/>
            <person name="Kjeldsen K.U."/>
        </authorList>
    </citation>
    <scope>NUCLEOTIDE SEQUENCE [LARGE SCALE GENOMIC DNA]</scope>
    <source>
        <strain evidence="2">A5</strain>
    </source>
</reference>
<evidence type="ECO:0000313" key="2">
    <source>
        <dbReference type="EMBL" id="RWX50108.1"/>
    </source>
</evidence>
<dbReference type="EMBL" id="MTKS01000386">
    <property type="protein sequence ID" value="RWX50108.1"/>
    <property type="molecule type" value="Genomic_DNA"/>
</dbReference>
<dbReference type="GO" id="GO:0016491">
    <property type="term" value="F:oxidoreductase activity"/>
    <property type="evidence" value="ECO:0007669"/>
    <property type="project" value="InterPro"/>
</dbReference>
<gene>
    <name evidence="2" type="ORF">VU01_13863</name>
</gene>
<sequence length="133" mass="15345">MIFNRAYSPENIFQEMSPAGKEGLCLEINDFHWQSTRINDMTEEEILRYALDDVERLGFFKKHSLRHSKFIRLKNSLPVYGLDYERLLTAHNRSIEKFKNLYVVGRSGGAFFCMSPGAANQGLKTAEHILSQV</sequence>
<keyword evidence="3" id="KW-1185">Reference proteome</keyword>
<dbReference type="InterPro" id="IPR036188">
    <property type="entry name" value="FAD/NAD-bd_sf"/>
</dbReference>
<protein>
    <recommendedName>
        <fullName evidence="1">Amine oxidase domain-containing protein</fullName>
    </recommendedName>
</protein>